<dbReference type="InterPro" id="IPR051910">
    <property type="entry name" value="ComF/GntX_DNA_util-trans"/>
</dbReference>
<evidence type="ECO:0000313" key="3">
    <source>
        <dbReference type="EMBL" id="TBO32970.1"/>
    </source>
</evidence>
<accession>A0A4Q9H5D1</accession>
<dbReference type="SUPFAM" id="SSF53271">
    <property type="entry name" value="PRTase-like"/>
    <property type="match status" value="1"/>
</dbReference>
<dbReference type="AlphaFoldDB" id="A0A4Q9H5D1"/>
<comment type="caution">
    <text evidence="3">The sequence shown here is derived from an EMBL/GenBank/DDBJ whole genome shotgun (WGS) entry which is preliminary data.</text>
</comment>
<dbReference type="PANTHER" id="PTHR47505">
    <property type="entry name" value="DNA UTILIZATION PROTEIN YHGH"/>
    <property type="match status" value="1"/>
</dbReference>
<dbReference type="PANTHER" id="PTHR47505:SF1">
    <property type="entry name" value="DNA UTILIZATION PROTEIN YHGH"/>
    <property type="match status" value="1"/>
</dbReference>
<evidence type="ECO:0000256" key="1">
    <source>
        <dbReference type="ARBA" id="ARBA00008007"/>
    </source>
</evidence>
<dbReference type="Gene3D" id="3.40.50.2020">
    <property type="match status" value="1"/>
</dbReference>
<dbReference type="InterPro" id="IPR029057">
    <property type="entry name" value="PRTase-like"/>
</dbReference>
<proteinExistence type="inferred from homology"/>
<protein>
    <submittedName>
        <fullName evidence="3">ComF family protein</fullName>
    </submittedName>
</protein>
<dbReference type="Pfam" id="PF00156">
    <property type="entry name" value="Pribosyltran"/>
    <property type="match status" value="1"/>
</dbReference>
<name>A0A4Q9H5D1_9BURK</name>
<dbReference type="EMBL" id="SIXI01000002">
    <property type="protein sequence ID" value="TBO32970.1"/>
    <property type="molecule type" value="Genomic_DNA"/>
</dbReference>
<evidence type="ECO:0000259" key="2">
    <source>
        <dbReference type="Pfam" id="PF00156"/>
    </source>
</evidence>
<feature type="domain" description="Phosphoribosyltransferase" evidence="2">
    <location>
        <begin position="160"/>
        <end position="258"/>
    </location>
</feature>
<reference evidence="3 4" key="1">
    <citation type="submission" date="2019-02" db="EMBL/GenBank/DDBJ databases">
        <title>Aquabacterium sp. strain KMB7.</title>
        <authorList>
            <person name="Chen W.-M."/>
        </authorList>
    </citation>
    <scope>NUCLEOTIDE SEQUENCE [LARGE SCALE GENOMIC DNA]</scope>
    <source>
        <strain evidence="3 4">KMB7</strain>
    </source>
</reference>
<comment type="similarity">
    <text evidence="1">Belongs to the ComF/GntX family.</text>
</comment>
<dbReference type="RefSeq" id="WP_130967244.1">
    <property type="nucleotide sequence ID" value="NZ_SIXI01000002.1"/>
</dbReference>
<gene>
    <name evidence="3" type="ORF">EYS42_07385</name>
</gene>
<dbReference type="Proteomes" id="UP000292120">
    <property type="component" value="Unassembled WGS sequence"/>
</dbReference>
<evidence type="ECO:0000313" key="4">
    <source>
        <dbReference type="Proteomes" id="UP000292120"/>
    </source>
</evidence>
<dbReference type="InterPro" id="IPR000836">
    <property type="entry name" value="PRTase_dom"/>
</dbReference>
<dbReference type="OrthoDB" id="9793412at2"/>
<organism evidence="3 4">
    <name type="scientific">Aquabacterium lacunae</name>
    <dbReference type="NCBI Taxonomy" id="2528630"/>
    <lineage>
        <taxon>Bacteria</taxon>
        <taxon>Pseudomonadati</taxon>
        <taxon>Pseudomonadota</taxon>
        <taxon>Betaproteobacteria</taxon>
        <taxon>Burkholderiales</taxon>
        <taxon>Aquabacterium</taxon>
    </lineage>
</organism>
<sequence>MRLRALPSLPTLCRVCHRWQPRWLCLGCRDTAQSVQHRCVRCALPITEAEHEASGRCSPCEDLPPMFDHALVALDYAEPWSSLVSALKFRQDTALADGLAGLLAHTVRQRWHADSGTPVGARAGARTALSHRWRPGAPTLLVPVPLSAPRWRERGYNQSALLAQHLSERLGLATCPEALVRTQHTERLMHLDADARAAAIARAFAVPPTMARQVHGRHVALVDDVLTTGATANAAARALWEAGAREVSVWAVARTPAPHRAIIDKSAMNA</sequence>
<keyword evidence="4" id="KW-1185">Reference proteome</keyword>